<dbReference type="EC" id="1.1.1.35" evidence="4"/>
<dbReference type="PANTHER" id="PTHR43561:SF3">
    <property type="entry name" value="HYDROXYACYL-COENZYME A DEHYDROGENASE, MITOCHONDRIAL"/>
    <property type="match status" value="1"/>
</dbReference>
<dbReference type="Pfam" id="PF02737">
    <property type="entry name" value="3HCDH_N"/>
    <property type="match status" value="1"/>
</dbReference>
<dbReference type="PROSITE" id="PS00067">
    <property type="entry name" value="3HCDH"/>
    <property type="match status" value="1"/>
</dbReference>
<feature type="binding site" evidence="13">
    <location>
        <position position="146"/>
    </location>
    <ligand>
        <name>CoA</name>
        <dbReference type="ChEBI" id="CHEBI:57287"/>
    </ligand>
</feature>
<evidence type="ECO:0000256" key="5">
    <source>
        <dbReference type="ARBA" id="ARBA00022832"/>
    </source>
</evidence>
<reference evidence="16 17" key="1">
    <citation type="journal article" date="2016" name="Proc. Natl. Acad. Sci. U.S.A.">
        <title>Lipid metabolic changes in an early divergent fungus govern the establishment of a mutualistic symbiosis with endobacteria.</title>
        <authorList>
            <person name="Lastovetsky O.A."/>
            <person name="Gaspar M.L."/>
            <person name="Mondo S.J."/>
            <person name="LaButti K.M."/>
            <person name="Sandor L."/>
            <person name="Grigoriev I.V."/>
            <person name="Henry S.A."/>
            <person name="Pawlowska T.E."/>
        </authorList>
    </citation>
    <scope>NUCLEOTIDE SEQUENCE [LARGE SCALE GENOMIC DNA]</scope>
    <source>
        <strain evidence="16 17">ATCC 11559</strain>
    </source>
</reference>
<evidence type="ECO:0000256" key="7">
    <source>
        <dbReference type="ARBA" id="ARBA00023027"/>
    </source>
</evidence>
<feature type="binding site" evidence="12">
    <location>
        <position position="54"/>
    </location>
    <ligand>
        <name>NAD(+)</name>
        <dbReference type="ChEBI" id="CHEBI:57540"/>
    </ligand>
</feature>
<dbReference type="EMBL" id="KV921325">
    <property type="protein sequence ID" value="ORE18663.1"/>
    <property type="molecule type" value="Genomic_DNA"/>
</dbReference>
<evidence type="ECO:0000256" key="8">
    <source>
        <dbReference type="ARBA" id="ARBA00023098"/>
    </source>
</evidence>
<feature type="domain" description="3-hydroxyacyl-CoA dehydrogenase NAD binding" evidence="15">
    <location>
        <begin position="26"/>
        <end position="213"/>
    </location>
</feature>
<dbReference type="InterPro" id="IPR006108">
    <property type="entry name" value="3HC_DH_C"/>
</dbReference>
<keyword evidence="7 12" id="KW-0520">NAD</keyword>
<dbReference type="Gene3D" id="1.10.1040.10">
    <property type="entry name" value="N-(1-d-carboxylethyl)-l-norvaline Dehydrogenase, domain 2"/>
    <property type="match status" value="1"/>
</dbReference>
<sequence>MLRLNKLSVSKRAFSTSSLLLKDIKNVAIIGAGLMGSGIAQVAAQAKYNVTMVDTSDAALENGKNIISSSLKRVARKKFADDEAKQKEFINQTMNNIKTSKDPNEAASSSDLIVEAIVENIDIKQKLFKELDQAASADTIFTSNTSSLPVTLIAEATSEERKKRFAGLHFFNPVPAMKLVEIVRTDKVSDSVIDVLNQFSKNVGKVPVNCKDTPGFIVNRLLVPYLMESYRILDRGEASIEDIDTAMKLGAGMPMGPLELSDFIGLDTMKFIVDGWHKEGKIDPAFTQPSKALDKLIAEGNLGRKTGKGFYDYSKK</sequence>
<evidence type="ECO:0000256" key="1">
    <source>
        <dbReference type="ARBA" id="ARBA00004305"/>
    </source>
</evidence>
<comment type="catalytic activity">
    <reaction evidence="10">
        <text>a (3S)-3-hydroxyacyl-CoA + NAD(+) = a 3-oxoacyl-CoA + NADH + H(+)</text>
        <dbReference type="Rhea" id="RHEA:22432"/>
        <dbReference type="ChEBI" id="CHEBI:15378"/>
        <dbReference type="ChEBI" id="CHEBI:57318"/>
        <dbReference type="ChEBI" id="CHEBI:57540"/>
        <dbReference type="ChEBI" id="CHEBI:57945"/>
        <dbReference type="ChEBI" id="CHEBI:90726"/>
        <dbReference type="EC" id="1.1.1.35"/>
    </reaction>
</comment>
<feature type="binding site" evidence="12">
    <location>
        <begin position="31"/>
        <end position="36"/>
    </location>
    <ligand>
        <name>NAD(+)</name>
        <dbReference type="ChEBI" id="CHEBI:57540"/>
    </ligand>
</feature>
<evidence type="ECO:0000313" key="17">
    <source>
        <dbReference type="Proteomes" id="UP000242381"/>
    </source>
</evidence>
<feature type="binding site" evidence="13">
    <location>
        <position position="77"/>
    </location>
    <ligand>
        <name>CoA</name>
        <dbReference type="ChEBI" id="CHEBI:57287"/>
    </ligand>
</feature>
<evidence type="ECO:0000259" key="15">
    <source>
        <dbReference type="Pfam" id="PF02737"/>
    </source>
</evidence>
<dbReference type="GO" id="GO:0070403">
    <property type="term" value="F:NAD+ binding"/>
    <property type="evidence" value="ECO:0007669"/>
    <property type="project" value="InterPro"/>
</dbReference>
<dbReference type="GO" id="GO:0006635">
    <property type="term" value="P:fatty acid beta-oxidation"/>
    <property type="evidence" value="ECO:0007669"/>
    <property type="project" value="TreeGrafter"/>
</dbReference>
<evidence type="ECO:0000256" key="10">
    <source>
        <dbReference type="ARBA" id="ARBA00049556"/>
    </source>
</evidence>
<feature type="site" description="Important for catalytic activity" evidence="11">
    <location>
        <position position="169"/>
    </location>
</feature>
<dbReference type="VEuPathDB" id="FungiDB:BCV72DRAFT_20011"/>
<evidence type="ECO:0000259" key="14">
    <source>
        <dbReference type="Pfam" id="PF00725"/>
    </source>
</evidence>
<evidence type="ECO:0000256" key="6">
    <source>
        <dbReference type="ARBA" id="ARBA00023002"/>
    </source>
</evidence>
<dbReference type="GO" id="GO:0003857">
    <property type="term" value="F:(3S)-3-hydroxyacyl-CoA dehydrogenase (NAD+) activity"/>
    <property type="evidence" value="ECO:0007669"/>
    <property type="project" value="UniProtKB-EC"/>
</dbReference>
<dbReference type="InterPro" id="IPR013328">
    <property type="entry name" value="6PGD_dom2"/>
</dbReference>
<evidence type="ECO:0000256" key="2">
    <source>
        <dbReference type="ARBA" id="ARBA00005005"/>
    </source>
</evidence>
<dbReference type="InterPro" id="IPR006180">
    <property type="entry name" value="3-OHacyl-CoA_DH_CS"/>
</dbReference>
<keyword evidence="9" id="KW-0496">Mitochondrion</keyword>
<feature type="binding site" evidence="12">
    <location>
        <position position="146"/>
    </location>
    <ligand>
        <name>NAD(+)</name>
        <dbReference type="ChEBI" id="CHEBI:57540"/>
    </ligand>
</feature>
<feature type="domain" description="3-hydroxyacyl-CoA dehydrogenase C-terminal" evidence="14">
    <location>
        <begin position="215"/>
        <end position="313"/>
    </location>
</feature>
<dbReference type="Pfam" id="PF00725">
    <property type="entry name" value="3HCDH"/>
    <property type="match status" value="1"/>
</dbReference>
<feature type="binding site" evidence="12">
    <location>
        <position position="124"/>
    </location>
    <ligand>
        <name>NAD(+)</name>
        <dbReference type="ChEBI" id="CHEBI:57540"/>
    </ligand>
</feature>
<organism evidence="16 17">
    <name type="scientific">Rhizopus microsporus</name>
    <dbReference type="NCBI Taxonomy" id="58291"/>
    <lineage>
        <taxon>Eukaryota</taxon>
        <taxon>Fungi</taxon>
        <taxon>Fungi incertae sedis</taxon>
        <taxon>Mucoromycota</taxon>
        <taxon>Mucoromycotina</taxon>
        <taxon>Mucoromycetes</taxon>
        <taxon>Mucorales</taxon>
        <taxon>Mucorineae</taxon>
        <taxon>Rhizopodaceae</taxon>
        <taxon>Rhizopus</taxon>
    </lineage>
</organism>
<feature type="binding site" evidence="13">
    <location>
        <position position="70"/>
    </location>
    <ligand>
        <name>CoA</name>
        <dbReference type="ChEBI" id="CHEBI:57287"/>
    </ligand>
</feature>
<comment type="similarity">
    <text evidence="3">Belongs to the 3-hydroxyacyl-CoA dehydrogenase family.</text>
</comment>
<evidence type="ECO:0000256" key="13">
    <source>
        <dbReference type="PIRSR" id="PIRSR000105-3"/>
    </source>
</evidence>
<dbReference type="InterPro" id="IPR036291">
    <property type="entry name" value="NAD(P)-bd_dom_sf"/>
</dbReference>
<comment type="pathway">
    <text evidence="2">Lipid metabolism; fatty acid beta-oxidation.</text>
</comment>
<feature type="binding site" evidence="12">
    <location>
        <position position="172"/>
    </location>
    <ligand>
        <name>NAD(+)</name>
        <dbReference type="ChEBI" id="CHEBI:57540"/>
    </ligand>
</feature>
<evidence type="ECO:0000256" key="3">
    <source>
        <dbReference type="ARBA" id="ARBA00009463"/>
    </source>
</evidence>
<keyword evidence="6" id="KW-0560">Oxidoreductase</keyword>
<name>A0A1X0S2X6_RHIZD</name>
<dbReference type="PIRSF" id="PIRSF000105">
    <property type="entry name" value="HCDH"/>
    <property type="match status" value="1"/>
</dbReference>
<keyword evidence="8" id="KW-0443">Lipid metabolism</keyword>
<dbReference type="InterPro" id="IPR052242">
    <property type="entry name" value="Mito_3-hydroxyacyl-CoA_DH"/>
</dbReference>
<evidence type="ECO:0000256" key="4">
    <source>
        <dbReference type="ARBA" id="ARBA00013000"/>
    </source>
</evidence>
<evidence type="ECO:0000256" key="9">
    <source>
        <dbReference type="ARBA" id="ARBA00023128"/>
    </source>
</evidence>
<dbReference type="InterPro" id="IPR022694">
    <property type="entry name" value="3-OHacyl-CoA_DH"/>
</dbReference>
<proteinExistence type="inferred from homology"/>
<evidence type="ECO:0000256" key="11">
    <source>
        <dbReference type="PIRSR" id="PIRSR000105-1"/>
    </source>
</evidence>
<feature type="binding site" evidence="12">
    <location>
        <position position="119"/>
    </location>
    <ligand>
        <name>NAD(+)</name>
        <dbReference type="ChEBI" id="CHEBI:57540"/>
    </ligand>
</feature>
<dbReference type="InterPro" id="IPR008927">
    <property type="entry name" value="6-PGluconate_DH-like_C_sf"/>
</dbReference>
<dbReference type="AlphaFoldDB" id="A0A1X0S2X6"/>
<protein>
    <recommendedName>
        <fullName evidence="4">3-hydroxyacyl-CoA dehydrogenase</fullName>
        <ecNumber evidence="4">1.1.1.35</ecNumber>
    </recommendedName>
</protein>
<evidence type="ECO:0000313" key="16">
    <source>
        <dbReference type="EMBL" id="ORE18663.1"/>
    </source>
</evidence>
<evidence type="ECO:0000256" key="12">
    <source>
        <dbReference type="PIRSR" id="PIRSR000105-2"/>
    </source>
</evidence>
<keyword evidence="5" id="KW-0276">Fatty acid metabolism</keyword>
<dbReference type="Gene3D" id="3.40.50.720">
    <property type="entry name" value="NAD(P)-binding Rossmann-like Domain"/>
    <property type="match status" value="1"/>
</dbReference>
<dbReference type="GO" id="GO:0005759">
    <property type="term" value="C:mitochondrial matrix"/>
    <property type="evidence" value="ECO:0007669"/>
    <property type="project" value="UniProtKB-SubCell"/>
</dbReference>
<dbReference type="FunFam" id="3.40.50.720:FF:000258">
    <property type="entry name" value="Hydroxyacyl-coenzyme A dehydrogenase, mitochondrial"/>
    <property type="match status" value="1"/>
</dbReference>
<dbReference type="InterPro" id="IPR006176">
    <property type="entry name" value="3-OHacyl-CoA_DH_NAD-bd"/>
</dbReference>
<gene>
    <name evidence="16" type="ORF">BCV71DRAFT_179081</name>
</gene>
<feature type="binding site" evidence="12">
    <location>
        <position position="305"/>
    </location>
    <ligand>
        <name>NAD(+)</name>
        <dbReference type="ChEBI" id="CHEBI:57540"/>
    </ligand>
</feature>
<dbReference type="SUPFAM" id="SSF48179">
    <property type="entry name" value="6-phosphogluconate dehydrogenase C-terminal domain-like"/>
    <property type="match status" value="1"/>
</dbReference>
<accession>A0A1X0S2X6</accession>
<dbReference type="SUPFAM" id="SSF51735">
    <property type="entry name" value="NAD(P)-binding Rossmann-fold domains"/>
    <property type="match status" value="1"/>
</dbReference>
<dbReference type="OMA" id="MRLGCNQ"/>
<comment type="subcellular location">
    <subcellularLocation>
        <location evidence="1">Mitochondrion matrix</location>
    </subcellularLocation>
</comment>
<dbReference type="PANTHER" id="PTHR43561">
    <property type="match status" value="1"/>
</dbReference>
<dbReference type="Proteomes" id="UP000242381">
    <property type="component" value="Unassembled WGS sequence"/>
</dbReference>